<evidence type="ECO:0000259" key="3">
    <source>
        <dbReference type="PROSITE" id="PS50110"/>
    </source>
</evidence>
<dbReference type="SUPFAM" id="SSF52172">
    <property type="entry name" value="CheY-like"/>
    <property type="match status" value="1"/>
</dbReference>
<dbReference type="GO" id="GO:0000160">
    <property type="term" value="P:phosphorelay signal transduction system"/>
    <property type="evidence" value="ECO:0007669"/>
    <property type="project" value="InterPro"/>
</dbReference>
<dbReference type="PROSITE" id="PS50110">
    <property type="entry name" value="RESPONSE_REGULATORY"/>
    <property type="match status" value="1"/>
</dbReference>
<keyword evidence="4" id="KW-0808">Transferase</keyword>
<keyword evidence="4" id="KW-0418">Kinase</keyword>
<sequence length="124" mass="14039">MENKRILIFDDDRHVLEIFTIVLEDMGHIVEQCQTSHDVLEKVERFQPDLILMDNWIPDIGGVAATQILKSNPQYRDIPVILVSANSDIEDLAATAKADGFLSKPFDLDSLEGIVNETFQDKIK</sequence>
<gene>
    <name evidence="4" type="primary">cqsS</name>
    <name evidence="4" type="ORF">SAMEA4412673_03843</name>
</gene>
<dbReference type="InterPro" id="IPR001789">
    <property type="entry name" value="Sig_transdc_resp-reg_receiver"/>
</dbReference>
<proteinExistence type="predicted"/>
<dbReference type="KEGG" id="smiz:4412673_03843"/>
<dbReference type="InterPro" id="IPR050595">
    <property type="entry name" value="Bact_response_regulator"/>
</dbReference>
<evidence type="ECO:0000256" key="2">
    <source>
        <dbReference type="PROSITE-ProRule" id="PRU00169"/>
    </source>
</evidence>
<reference evidence="4 5" key="1">
    <citation type="submission" date="2017-06" db="EMBL/GenBank/DDBJ databases">
        <authorList>
            <consortium name="Pathogen Informatics"/>
        </authorList>
    </citation>
    <scope>NUCLEOTIDE SEQUENCE [LARGE SCALE GENOMIC DNA]</scope>
    <source>
        <strain evidence="4 5">NCTC12149</strain>
    </source>
</reference>
<dbReference type="Proteomes" id="UP000215355">
    <property type="component" value="Chromosome 1"/>
</dbReference>
<dbReference type="PANTHER" id="PTHR44591">
    <property type="entry name" value="STRESS RESPONSE REGULATOR PROTEIN 1"/>
    <property type="match status" value="1"/>
</dbReference>
<dbReference type="EC" id="2.7.13.3" evidence="4"/>
<dbReference type="InterPro" id="IPR011006">
    <property type="entry name" value="CheY-like_superfamily"/>
</dbReference>
<organism evidence="4 5">
    <name type="scientific">Sphingobacterium mizutaii</name>
    <dbReference type="NCBI Taxonomy" id="1010"/>
    <lineage>
        <taxon>Bacteria</taxon>
        <taxon>Pseudomonadati</taxon>
        <taxon>Bacteroidota</taxon>
        <taxon>Sphingobacteriia</taxon>
        <taxon>Sphingobacteriales</taxon>
        <taxon>Sphingobacteriaceae</taxon>
        <taxon>Sphingobacterium</taxon>
    </lineage>
</organism>
<dbReference type="SMART" id="SM00448">
    <property type="entry name" value="REC"/>
    <property type="match status" value="1"/>
</dbReference>
<accession>A0AAJ4XEW0</accession>
<evidence type="ECO:0000313" key="4">
    <source>
        <dbReference type="EMBL" id="SNV63021.1"/>
    </source>
</evidence>
<name>A0AAJ4XEW0_9SPHI</name>
<evidence type="ECO:0000256" key="1">
    <source>
        <dbReference type="ARBA" id="ARBA00022553"/>
    </source>
</evidence>
<dbReference type="RefSeq" id="WP_093099517.1">
    <property type="nucleotide sequence ID" value="NZ_DAMDLF010000001.1"/>
</dbReference>
<dbReference type="PANTHER" id="PTHR44591:SF23">
    <property type="entry name" value="CHEY SUBFAMILY"/>
    <property type="match status" value="1"/>
</dbReference>
<protein>
    <submittedName>
        <fullName evidence="4">CAI-1 autoinducer sensor kinase/phosphatase CqsS</fullName>
        <ecNumber evidence="4">2.7.13.3</ecNumber>
    </submittedName>
</protein>
<dbReference type="GO" id="GO:0004673">
    <property type="term" value="F:protein histidine kinase activity"/>
    <property type="evidence" value="ECO:0007669"/>
    <property type="project" value="UniProtKB-EC"/>
</dbReference>
<keyword evidence="1 2" id="KW-0597">Phosphoprotein</keyword>
<feature type="domain" description="Response regulatory" evidence="3">
    <location>
        <begin position="5"/>
        <end position="119"/>
    </location>
</feature>
<evidence type="ECO:0000313" key="5">
    <source>
        <dbReference type="Proteomes" id="UP000215355"/>
    </source>
</evidence>
<feature type="modified residue" description="4-aspartylphosphate" evidence="2">
    <location>
        <position position="54"/>
    </location>
</feature>
<dbReference type="Pfam" id="PF00072">
    <property type="entry name" value="Response_reg"/>
    <property type="match status" value="1"/>
</dbReference>
<dbReference type="AlphaFoldDB" id="A0AAJ4XEW0"/>
<dbReference type="Gene3D" id="3.40.50.2300">
    <property type="match status" value="1"/>
</dbReference>
<dbReference type="EMBL" id="LT906468">
    <property type="protein sequence ID" value="SNV63021.1"/>
    <property type="molecule type" value="Genomic_DNA"/>
</dbReference>